<accession>A0A654LX11</accession>
<sequence length="68" mass="7849">MDKQNNKLKILYLKMSIVHSVLYSKNSFTPYIYTNIDIQMVVALVQRKSMVLAVSALTFLKLLITNNK</sequence>
<protein>
    <submittedName>
        <fullName evidence="1">Uncharacterized protein</fullName>
    </submittedName>
</protein>
<dbReference type="EMBL" id="CP012850">
    <property type="protein sequence ID" value="ALI36024.1"/>
    <property type="molecule type" value="Genomic_DNA"/>
</dbReference>
<organism evidence="1 2">
    <name type="scientific">Candidatus Nitrosocosmicus oleophilus</name>
    <dbReference type="NCBI Taxonomy" id="1353260"/>
    <lineage>
        <taxon>Archaea</taxon>
        <taxon>Nitrososphaerota</taxon>
        <taxon>Nitrososphaeria</taxon>
        <taxon>Nitrososphaerales</taxon>
        <taxon>Nitrososphaeraceae</taxon>
        <taxon>Candidatus Nitrosocosmicus</taxon>
    </lineage>
</organism>
<keyword evidence="2" id="KW-1185">Reference proteome</keyword>
<dbReference type="AlphaFoldDB" id="A0A654LX11"/>
<evidence type="ECO:0000313" key="2">
    <source>
        <dbReference type="Proteomes" id="UP000058925"/>
    </source>
</evidence>
<dbReference type="KEGG" id="taa:NMY3_01821"/>
<reference evidence="2" key="1">
    <citation type="submission" date="2015-10" db="EMBL/GenBank/DDBJ databases">
        <title>Niche specialization of a soil ammonia-oxidizing archaeon, Candidatus Nitrosocosmicus oleophilus.</title>
        <authorList>
            <person name="Jung M.-Y."/>
            <person name="Rhee S.-K."/>
        </authorList>
    </citation>
    <scope>NUCLEOTIDE SEQUENCE [LARGE SCALE GENOMIC DNA]</scope>
    <source>
        <strain evidence="2">MY3</strain>
    </source>
</reference>
<gene>
    <name evidence="1" type="ORF">NMY3_01821</name>
</gene>
<dbReference type="Proteomes" id="UP000058925">
    <property type="component" value="Chromosome"/>
</dbReference>
<evidence type="ECO:0000313" key="1">
    <source>
        <dbReference type="EMBL" id="ALI36024.1"/>
    </source>
</evidence>
<name>A0A654LX11_9ARCH</name>
<proteinExistence type="predicted"/>